<dbReference type="NCBIfam" id="TIGR04183">
    <property type="entry name" value="Por_Secre_tail"/>
    <property type="match status" value="1"/>
</dbReference>
<evidence type="ECO:0000259" key="2">
    <source>
        <dbReference type="Pfam" id="PF18962"/>
    </source>
</evidence>
<name>A0ABY1R5I1_9FLAO</name>
<sequence>MLCHSLASNNILKIKMKRNLLLVLALSGILGFGQTGSDCNYSVISDRTSNGENITTGGNFDYSAATDFDVVSGKILTAKQLSFNVMKGTSPVSYVNVYIMKENQGMPGDVIHTFTNLIPISQVLEYNSTVEDVDVYKISIDFPTSFDLPKGKYYIQLKAALADGTSVFWEINKETTRKLGRFDFTKFDSDPWFGGFSYYDHVFELVGNCNDTGEEQPTGTPFSTGNPGDSHEGGVHMVWTSLADDFVVPEGQKFIFTKFKISTLQLGNIKYATINIRKSENDLPGEILHTFENVGATTENFYGYHPVAGFPLDVVAADVEFNWNQPVELLPGRYFIEVIAAPFPFTDYQRWEVTPNAGNDLDSVVSFDGGESWESNPGYNYVFEVSGFTNPYLSVGDVKKSDISVYPNPVSDILNISSNQSISKVIIYNPAGQIVKTITNLQDNKVEVSGLSKGVYFVSTISENGESKTFRVIKK</sequence>
<protein>
    <submittedName>
        <fullName evidence="3">Por secretion system C-terminal sorting domain-containing protein</fullName>
    </submittedName>
</protein>
<dbReference type="Pfam" id="PF18962">
    <property type="entry name" value="Por_Secre_tail"/>
    <property type="match status" value="1"/>
</dbReference>
<gene>
    <name evidence="3" type="ORF">SAMN05421679_104228</name>
</gene>
<feature type="domain" description="Secretion system C-terminal sorting" evidence="2">
    <location>
        <begin position="405"/>
        <end position="467"/>
    </location>
</feature>
<accession>A0ABY1R5I1</accession>
<organism evidence="3 4">
    <name type="scientific">Epilithonimonas pallida</name>
    <dbReference type="NCBI Taxonomy" id="373671"/>
    <lineage>
        <taxon>Bacteria</taxon>
        <taxon>Pseudomonadati</taxon>
        <taxon>Bacteroidota</taxon>
        <taxon>Flavobacteriia</taxon>
        <taxon>Flavobacteriales</taxon>
        <taxon>Weeksellaceae</taxon>
        <taxon>Chryseobacterium group</taxon>
        <taxon>Epilithonimonas</taxon>
    </lineage>
</organism>
<proteinExistence type="predicted"/>
<keyword evidence="1" id="KW-0732">Signal</keyword>
<reference evidence="3 4" key="1">
    <citation type="submission" date="2017-05" db="EMBL/GenBank/DDBJ databases">
        <authorList>
            <person name="Varghese N."/>
            <person name="Submissions S."/>
        </authorList>
    </citation>
    <scope>NUCLEOTIDE SEQUENCE [LARGE SCALE GENOMIC DNA]</scope>
    <source>
        <strain evidence="3 4">DSM 18015</strain>
    </source>
</reference>
<evidence type="ECO:0000313" key="3">
    <source>
        <dbReference type="EMBL" id="SMP93003.1"/>
    </source>
</evidence>
<evidence type="ECO:0000313" key="4">
    <source>
        <dbReference type="Proteomes" id="UP001158050"/>
    </source>
</evidence>
<dbReference type="InterPro" id="IPR026444">
    <property type="entry name" value="Secre_tail"/>
</dbReference>
<dbReference type="EMBL" id="FXUO01000004">
    <property type="protein sequence ID" value="SMP93003.1"/>
    <property type="molecule type" value="Genomic_DNA"/>
</dbReference>
<dbReference type="Proteomes" id="UP001158050">
    <property type="component" value="Unassembled WGS sequence"/>
</dbReference>
<evidence type="ECO:0000256" key="1">
    <source>
        <dbReference type="ARBA" id="ARBA00022729"/>
    </source>
</evidence>
<comment type="caution">
    <text evidence="3">The sequence shown here is derived from an EMBL/GenBank/DDBJ whole genome shotgun (WGS) entry which is preliminary data.</text>
</comment>
<keyword evidence="4" id="KW-1185">Reference proteome</keyword>